<dbReference type="FunCoup" id="A0A448YQX8">
    <property type="interactions" value="252"/>
</dbReference>
<evidence type="ECO:0000313" key="7">
    <source>
        <dbReference type="Proteomes" id="UP000290900"/>
    </source>
</evidence>
<accession>A0A448YQX8</accession>
<evidence type="ECO:0000256" key="2">
    <source>
        <dbReference type="ARBA" id="ARBA00023002"/>
    </source>
</evidence>
<keyword evidence="2" id="KW-0560">Oxidoreductase</keyword>
<gene>
    <name evidence="6" type="ORF">BRENAR_LOCUS4076</name>
</gene>
<name>A0A448YQX8_BRENA</name>
<proteinExistence type="predicted"/>
<sequence>MSESRRDQYLRTWHKDLFKGKVCLITGGSGTICSKQAEALVVLGCSISIIGREQNGVDKTVKELSEIRTDVRVVGFGGCDVRSFDSVQSAVKKTVDQLGRIDFLVCGAAGNFLADFNHMSSNAFKTVIDIDLLGSFNAVKACYEQLRQNRGSIIFISATLHYYGVPFQSHVSAAKAGIDALSNALAVELGPLGIRVNCIAPGPIGGTEGFQRLVPNKKGFASKIPLQRVGSVQDIANATIYLFSDASSFVTGTIQVVDGGFWQMGNFNTFDMYPEALRKRLLEKPKL</sequence>
<dbReference type="InterPro" id="IPR002347">
    <property type="entry name" value="SDR_fam"/>
</dbReference>
<evidence type="ECO:0000313" key="6">
    <source>
        <dbReference type="EMBL" id="VEU23345.1"/>
    </source>
</evidence>
<dbReference type="InParanoid" id="A0A448YQX8"/>
<reference evidence="6 7" key="1">
    <citation type="submission" date="2018-12" db="EMBL/GenBank/DDBJ databases">
        <authorList>
            <person name="Tiukova I."/>
            <person name="Dainat J."/>
        </authorList>
    </citation>
    <scope>NUCLEOTIDE SEQUENCE [LARGE SCALE GENOMIC DNA]</scope>
</reference>
<dbReference type="PANTHER" id="PTHR43296:SF2">
    <property type="entry name" value="PEROXISOMAL 2,4-DIENOYL-COA REDUCTASE [(3E)-ENOYL-COA-PRODUCING]"/>
    <property type="match status" value="1"/>
</dbReference>
<dbReference type="InterPro" id="IPR045017">
    <property type="entry name" value="DECR2-like"/>
</dbReference>
<evidence type="ECO:0000256" key="5">
    <source>
        <dbReference type="ARBA" id="ARBA00048340"/>
    </source>
</evidence>
<keyword evidence="7" id="KW-1185">Reference proteome</keyword>
<evidence type="ECO:0000256" key="1">
    <source>
        <dbReference type="ARBA" id="ARBA00022857"/>
    </source>
</evidence>
<dbReference type="InterPro" id="IPR036291">
    <property type="entry name" value="NAD(P)-bd_dom_sf"/>
</dbReference>
<evidence type="ECO:0000256" key="3">
    <source>
        <dbReference type="ARBA" id="ARBA00026117"/>
    </source>
</evidence>
<keyword evidence="1" id="KW-0521">NADP</keyword>
<comment type="catalytic activity">
    <reaction evidence="5">
        <text>a (2E,4Z)-dienoyl-CoA + NADPH + H(+) = a 4,5-saturated-(3E)-enoyl-CoA + NADP(+)</text>
        <dbReference type="Rhea" id="RHEA:61892"/>
        <dbReference type="ChEBI" id="CHEBI:15378"/>
        <dbReference type="ChEBI" id="CHEBI:57783"/>
        <dbReference type="ChEBI" id="CHEBI:58349"/>
        <dbReference type="ChEBI" id="CHEBI:85099"/>
        <dbReference type="ChEBI" id="CHEBI:85493"/>
        <dbReference type="EC" id="1.3.1.124"/>
    </reaction>
</comment>
<dbReference type="PANTHER" id="PTHR43296">
    <property type="entry name" value="PEROXISOMAL 2,4-DIENOYL-COA REDUCTASE"/>
    <property type="match status" value="1"/>
</dbReference>
<dbReference type="EMBL" id="CAACVR010000045">
    <property type="protein sequence ID" value="VEU23345.1"/>
    <property type="molecule type" value="Genomic_DNA"/>
</dbReference>
<comment type="catalytic activity">
    <reaction evidence="4">
        <text>a (2E,4E)-dienoyl-CoA + NADPH + H(+) = a 4,5-saturated-(3E)-enoyl-CoA + NADP(+)</text>
        <dbReference type="Rhea" id="RHEA:45912"/>
        <dbReference type="ChEBI" id="CHEBI:15378"/>
        <dbReference type="ChEBI" id="CHEBI:57783"/>
        <dbReference type="ChEBI" id="CHEBI:58349"/>
        <dbReference type="ChEBI" id="CHEBI:85101"/>
        <dbReference type="ChEBI" id="CHEBI:85493"/>
        <dbReference type="EC" id="1.3.1.124"/>
    </reaction>
</comment>
<dbReference type="GO" id="GO:0008670">
    <property type="term" value="F:2,4-dienoyl-CoA reductase (NADPH) activity"/>
    <property type="evidence" value="ECO:0007669"/>
    <property type="project" value="InterPro"/>
</dbReference>
<dbReference type="Gene3D" id="3.40.50.720">
    <property type="entry name" value="NAD(P)-binding Rossmann-like Domain"/>
    <property type="match status" value="1"/>
</dbReference>
<dbReference type="AlphaFoldDB" id="A0A448YQX8"/>
<evidence type="ECO:0000256" key="4">
    <source>
        <dbReference type="ARBA" id="ARBA00048009"/>
    </source>
</evidence>
<protein>
    <recommendedName>
        <fullName evidence="3">2,4-dienoyl-CoA reductase [(3E)-enoyl-CoA-producing]</fullName>
        <ecNumber evidence="3">1.3.1.124</ecNumber>
    </recommendedName>
</protein>
<dbReference type="FunFam" id="3.40.50.720:FF:000084">
    <property type="entry name" value="Short-chain dehydrogenase reductase"/>
    <property type="match status" value="1"/>
</dbReference>
<dbReference type="Pfam" id="PF13561">
    <property type="entry name" value="adh_short_C2"/>
    <property type="match status" value="1"/>
</dbReference>
<dbReference type="OrthoDB" id="2136131at2759"/>
<dbReference type="Proteomes" id="UP000290900">
    <property type="component" value="Unassembled WGS sequence"/>
</dbReference>
<dbReference type="STRING" id="13370.A0A448YQX8"/>
<organism evidence="6 7">
    <name type="scientific">Brettanomyces naardenensis</name>
    <name type="common">Yeast</name>
    <dbReference type="NCBI Taxonomy" id="13370"/>
    <lineage>
        <taxon>Eukaryota</taxon>
        <taxon>Fungi</taxon>
        <taxon>Dikarya</taxon>
        <taxon>Ascomycota</taxon>
        <taxon>Saccharomycotina</taxon>
        <taxon>Pichiomycetes</taxon>
        <taxon>Pichiales</taxon>
        <taxon>Pichiaceae</taxon>
        <taxon>Brettanomyces</taxon>
    </lineage>
</organism>
<dbReference type="EC" id="1.3.1.124" evidence="3"/>
<dbReference type="GO" id="GO:0009062">
    <property type="term" value="P:fatty acid catabolic process"/>
    <property type="evidence" value="ECO:0007669"/>
    <property type="project" value="InterPro"/>
</dbReference>
<dbReference type="CDD" id="cd05369">
    <property type="entry name" value="TER_DECR_SDR_a"/>
    <property type="match status" value="1"/>
</dbReference>
<dbReference type="PRINTS" id="PR00081">
    <property type="entry name" value="GDHRDH"/>
</dbReference>
<dbReference type="GO" id="GO:0005777">
    <property type="term" value="C:peroxisome"/>
    <property type="evidence" value="ECO:0007669"/>
    <property type="project" value="TreeGrafter"/>
</dbReference>
<dbReference type="SUPFAM" id="SSF51735">
    <property type="entry name" value="NAD(P)-binding Rossmann-fold domains"/>
    <property type="match status" value="1"/>
</dbReference>